<evidence type="ECO:0000256" key="1">
    <source>
        <dbReference type="ARBA" id="ARBA00004496"/>
    </source>
</evidence>
<dbReference type="Proteomes" id="UP001596263">
    <property type="component" value="Unassembled WGS sequence"/>
</dbReference>
<dbReference type="Gene3D" id="3.30.1490.20">
    <property type="entry name" value="ATP-grasp fold, A domain"/>
    <property type="match status" value="1"/>
</dbReference>
<evidence type="ECO:0000313" key="12">
    <source>
        <dbReference type="EMBL" id="MFC5220474.1"/>
    </source>
</evidence>
<evidence type="ECO:0000256" key="3">
    <source>
        <dbReference type="ARBA" id="ARBA00022490"/>
    </source>
</evidence>
<keyword evidence="5 10" id="KW-0547">Nucleotide-binding</keyword>
<dbReference type="PROSITE" id="PS00843">
    <property type="entry name" value="DALA_DALA_LIGASE_1"/>
    <property type="match status" value="1"/>
</dbReference>
<comment type="subcellular location">
    <subcellularLocation>
        <location evidence="1">Cytoplasm</location>
    </subcellularLocation>
</comment>
<dbReference type="PANTHER" id="PTHR23132:SF23">
    <property type="entry name" value="D-ALANINE--D-ALANINE LIGASE B"/>
    <property type="match status" value="1"/>
</dbReference>
<name>A0ABW0CX11_STRCD</name>
<evidence type="ECO:0000259" key="11">
    <source>
        <dbReference type="PROSITE" id="PS50975"/>
    </source>
</evidence>
<feature type="domain" description="ATP-grasp" evidence="11">
    <location>
        <begin position="109"/>
        <end position="313"/>
    </location>
</feature>
<evidence type="ECO:0000256" key="7">
    <source>
        <dbReference type="ARBA" id="ARBA00022960"/>
    </source>
</evidence>
<comment type="similarity">
    <text evidence="2">Belongs to the D-alanine--D-alanine ligase family.</text>
</comment>
<proteinExistence type="inferred from homology"/>
<keyword evidence="9" id="KW-0961">Cell wall biogenesis/degradation</keyword>
<evidence type="ECO:0000256" key="6">
    <source>
        <dbReference type="ARBA" id="ARBA00022840"/>
    </source>
</evidence>
<dbReference type="EMBL" id="JBHSKM010000049">
    <property type="protein sequence ID" value="MFC5220474.1"/>
    <property type="molecule type" value="Genomic_DNA"/>
</dbReference>
<dbReference type="InterPro" id="IPR011127">
    <property type="entry name" value="Dala_Dala_lig_N"/>
</dbReference>
<keyword evidence="6 10" id="KW-0067">ATP-binding</keyword>
<comment type="caution">
    <text evidence="12">The sequence shown here is derived from an EMBL/GenBank/DDBJ whole genome shotgun (WGS) entry which is preliminary data.</text>
</comment>
<sequence>MNVTTVPDIATLRIGVLCGGNSPERPGSIASGEHAAKALAAAGLTTELIDIAYAPLSGLHGSMDVALLGLHGLGGEDGKIQGALETAGIPYTGSGVLASAVGMHKPTFKHLLLNRNIDTPRWVVIDPHISIEATLSVVRHTISYPVFVKPSSGGGSLAASIAHDETTLRRMIEATNAQQYAEYMVEEYVPGIPCTVGLVEVNGRLVTLPVHDVESKNEFYDYAAKHDPTLRTEHCPSILPDHLTRTMQHLARSVFRLIGAHGVLRVDFIAGANGRATVLECNTLPGLSERGNLATMAHAGGIDYPVLMQHLVRTAFTKPAYLP</sequence>
<evidence type="ECO:0000313" key="13">
    <source>
        <dbReference type="Proteomes" id="UP001596263"/>
    </source>
</evidence>
<organism evidence="12 13">
    <name type="scientific">Streptomyces coerulescens</name>
    <dbReference type="NCBI Taxonomy" id="29304"/>
    <lineage>
        <taxon>Bacteria</taxon>
        <taxon>Bacillati</taxon>
        <taxon>Actinomycetota</taxon>
        <taxon>Actinomycetes</taxon>
        <taxon>Kitasatosporales</taxon>
        <taxon>Streptomycetaceae</taxon>
        <taxon>Streptomyces</taxon>
    </lineage>
</organism>
<dbReference type="InterPro" id="IPR011761">
    <property type="entry name" value="ATP-grasp"/>
</dbReference>
<keyword evidence="7" id="KW-0133">Cell shape</keyword>
<keyword evidence="13" id="KW-1185">Reference proteome</keyword>
<dbReference type="PANTHER" id="PTHR23132">
    <property type="entry name" value="D-ALANINE--D-ALANINE LIGASE"/>
    <property type="match status" value="1"/>
</dbReference>
<dbReference type="InterPro" id="IPR013815">
    <property type="entry name" value="ATP_grasp_subdomain_1"/>
</dbReference>
<evidence type="ECO:0000256" key="4">
    <source>
        <dbReference type="ARBA" id="ARBA00022598"/>
    </source>
</evidence>
<keyword evidence="4" id="KW-0436">Ligase</keyword>
<evidence type="ECO:0000256" key="10">
    <source>
        <dbReference type="PROSITE-ProRule" id="PRU00409"/>
    </source>
</evidence>
<keyword evidence="8" id="KW-0573">Peptidoglycan synthesis</keyword>
<evidence type="ECO:0000256" key="5">
    <source>
        <dbReference type="ARBA" id="ARBA00022741"/>
    </source>
</evidence>
<dbReference type="Pfam" id="PF01820">
    <property type="entry name" value="Dala_Dala_lig_N"/>
    <property type="match status" value="1"/>
</dbReference>
<dbReference type="SUPFAM" id="SSF56059">
    <property type="entry name" value="Glutathione synthetase ATP-binding domain-like"/>
    <property type="match status" value="1"/>
</dbReference>
<evidence type="ECO:0000256" key="8">
    <source>
        <dbReference type="ARBA" id="ARBA00022984"/>
    </source>
</evidence>
<dbReference type="RefSeq" id="WP_380865275.1">
    <property type="nucleotide sequence ID" value="NZ_JBHSKM010000049.1"/>
</dbReference>
<reference evidence="13" key="1">
    <citation type="journal article" date="2019" name="Int. J. Syst. Evol. Microbiol.">
        <title>The Global Catalogue of Microorganisms (GCM) 10K type strain sequencing project: providing services to taxonomists for standard genome sequencing and annotation.</title>
        <authorList>
            <consortium name="The Broad Institute Genomics Platform"/>
            <consortium name="The Broad Institute Genome Sequencing Center for Infectious Disease"/>
            <person name="Wu L."/>
            <person name="Ma J."/>
        </authorList>
    </citation>
    <scope>NUCLEOTIDE SEQUENCE [LARGE SCALE GENOMIC DNA]</scope>
    <source>
        <strain evidence="13">KCTC 42586</strain>
    </source>
</reference>
<dbReference type="InterPro" id="IPR016185">
    <property type="entry name" value="PreATP-grasp_dom_sf"/>
</dbReference>
<dbReference type="Gene3D" id="3.40.50.20">
    <property type="match status" value="1"/>
</dbReference>
<protein>
    <submittedName>
        <fullName evidence="12">ATP-grasp domain-containing protein</fullName>
    </submittedName>
</protein>
<dbReference type="InterPro" id="IPR000291">
    <property type="entry name" value="D-Ala_lig_Van_CS"/>
</dbReference>
<gene>
    <name evidence="12" type="ORF">ACFPQ9_42380</name>
</gene>
<dbReference type="SUPFAM" id="SSF52440">
    <property type="entry name" value="PreATP-grasp domain"/>
    <property type="match status" value="1"/>
</dbReference>
<dbReference type="PROSITE" id="PS50975">
    <property type="entry name" value="ATP_GRASP"/>
    <property type="match status" value="1"/>
</dbReference>
<accession>A0ABW0CX11</accession>
<dbReference type="InterPro" id="IPR011095">
    <property type="entry name" value="Dala_Dala_lig_C"/>
</dbReference>
<evidence type="ECO:0000256" key="9">
    <source>
        <dbReference type="ARBA" id="ARBA00023316"/>
    </source>
</evidence>
<keyword evidence="3" id="KW-0963">Cytoplasm</keyword>
<dbReference type="Gene3D" id="3.30.470.20">
    <property type="entry name" value="ATP-grasp fold, B domain"/>
    <property type="match status" value="1"/>
</dbReference>
<dbReference type="Pfam" id="PF07478">
    <property type="entry name" value="Dala_Dala_lig_C"/>
    <property type="match status" value="1"/>
</dbReference>
<evidence type="ECO:0000256" key="2">
    <source>
        <dbReference type="ARBA" id="ARBA00010871"/>
    </source>
</evidence>